<evidence type="ECO:0000256" key="6">
    <source>
        <dbReference type="ARBA" id="ARBA00022989"/>
    </source>
</evidence>
<evidence type="ECO:0000256" key="1">
    <source>
        <dbReference type="ARBA" id="ARBA00004651"/>
    </source>
</evidence>
<sequence length="359" mass="36848">MTATDTARPTTPAPARLDGTRARIADGRARRTRRRLLVTVVLFVAVVALFITMVSVGKTLYSLDEIWRVILGEKVPGASFTVGTLRLPRAVTGVLAGMAFGLAGSTFQTMLRNPLASPDIIGITAGASAAAVFAILVLGWSGLGVTVLALVVGLATALTIYLLARSPDSVGGRFILIGIGMGALLDGVVSYLLLKASAWDIPVAMRWLTGSLNGSRWQDLLPLLCAVVVLLPVLVVLGRNLRMLELGDAAASSLGVRVDATRVALILCAVALAAFATATTGPIAFVAFLAGPIAARLVGPGSATAVPAALTGAALVLAADLIGQFAFDTSFPVGVITGILGAPFLIALLIRTNRNGGFS</sequence>
<evidence type="ECO:0000256" key="5">
    <source>
        <dbReference type="ARBA" id="ARBA00022692"/>
    </source>
</evidence>
<accession>A0ABM8DZB3</accession>
<dbReference type="CDD" id="cd06550">
    <property type="entry name" value="TM_ABC_iron-siderophores_like"/>
    <property type="match status" value="1"/>
</dbReference>
<feature type="transmembrane region" description="Helical" evidence="8">
    <location>
        <begin position="331"/>
        <end position="350"/>
    </location>
</feature>
<feature type="transmembrane region" description="Helical" evidence="8">
    <location>
        <begin position="36"/>
        <end position="57"/>
    </location>
</feature>
<name>A0ABM8DZB3_9MICO</name>
<dbReference type="EMBL" id="AP027141">
    <property type="protein sequence ID" value="BDV30850.1"/>
    <property type="molecule type" value="Genomic_DNA"/>
</dbReference>
<feature type="transmembrane region" description="Helical" evidence="8">
    <location>
        <begin position="297"/>
        <end position="319"/>
    </location>
</feature>
<keyword evidence="6 8" id="KW-1133">Transmembrane helix</keyword>
<dbReference type="Gene3D" id="1.10.3470.10">
    <property type="entry name" value="ABC transporter involved in vitamin B12 uptake, BtuC"/>
    <property type="match status" value="1"/>
</dbReference>
<proteinExistence type="inferred from homology"/>
<dbReference type="PANTHER" id="PTHR30472">
    <property type="entry name" value="FERRIC ENTEROBACTIN TRANSPORT SYSTEM PERMEASE PROTEIN"/>
    <property type="match status" value="1"/>
</dbReference>
<dbReference type="RefSeq" id="WP_263798575.1">
    <property type="nucleotide sequence ID" value="NZ_AP027141.1"/>
</dbReference>
<comment type="subcellular location">
    <subcellularLocation>
        <location evidence="1">Cell membrane</location>
        <topology evidence="1">Multi-pass membrane protein</topology>
    </subcellularLocation>
</comment>
<evidence type="ECO:0000313" key="10">
    <source>
        <dbReference type="Proteomes" id="UP001317779"/>
    </source>
</evidence>
<feature type="transmembrane region" description="Helical" evidence="8">
    <location>
        <begin position="220"/>
        <end position="242"/>
    </location>
</feature>
<evidence type="ECO:0000256" key="4">
    <source>
        <dbReference type="ARBA" id="ARBA00022475"/>
    </source>
</evidence>
<gene>
    <name evidence="9" type="ORF">Microterr_15100</name>
</gene>
<evidence type="ECO:0000313" key="9">
    <source>
        <dbReference type="EMBL" id="BDV30850.1"/>
    </source>
</evidence>
<feature type="transmembrane region" description="Helical" evidence="8">
    <location>
        <begin position="90"/>
        <end position="108"/>
    </location>
</feature>
<dbReference type="InterPro" id="IPR037294">
    <property type="entry name" value="ABC_BtuC-like"/>
</dbReference>
<reference evidence="9 10" key="1">
    <citation type="submission" date="2022-12" db="EMBL/GenBank/DDBJ databases">
        <title>Microbacterium terricola strain KV-448 chromosome, complete genome.</title>
        <authorList>
            <person name="Oshima T."/>
            <person name="Moriya T."/>
            <person name="Bessho Y."/>
        </authorList>
    </citation>
    <scope>NUCLEOTIDE SEQUENCE [LARGE SCALE GENOMIC DNA]</scope>
    <source>
        <strain evidence="9 10">KV-448</strain>
    </source>
</reference>
<protein>
    <submittedName>
        <fullName evidence="9">ABC transporter permease</fullName>
    </submittedName>
</protein>
<organism evidence="9 10">
    <name type="scientific">Microbacterium terricola</name>
    <dbReference type="NCBI Taxonomy" id="344163"/>
    <lineage>
        <taxon>Bacteria</taxon>
        <taxon>Bacillati</taxon>
        <taxon>Actinomycetota</taxon>
        <taxon>Actinomycetes</taxon>
        <taxon>Micrococcales</taxon>
        <taxon>Microbacteriaceae</taxon>
        <taxon>Microbacterium</taxon>
    </lineage>
</organism>
<feature type="transmembrane region" description="Helical" evidence="8">
    <location>
        <begin position="175"/>
        <end position="194"/>
    </location>
</feature>
<comment type="similarity">
    <text evidence="2">Belongs to the binding-protein-dependent transport system permease family. FecCD subfamily.</text>
</comment>
<evidence type="ECO:0000256" key="3">
    <source>
        <dbReference type="ARBA" id="ARBA00022448"/>
    </source>
</evidence>
<keyword evidence="3" id="KW-0813">Transport</keyword>
<feature type="transmembrane region" description="Helical" evidence="8">
    <location>
        <begin position="145"/>
        <end position="163"/>
    </location>
</feature>
<feature type="transmembrane region" description="Helical" evidence="8">
    <location>
        <begin position="263"/>
        <end position="291"/>
    </location>
</feature>
<dbReference type="Pfam" id="PF01032">
    <property type="entry name" value="FecCD"/>
    <property type="match status" value="1"/>
</dbReference>
<evidence type="ECO:0000256" key="7">
    <source>
        <dbReference type="ARBA" id="ARBA00023136"/>
    </source>
</evidence>
<keyword evidence="5 8" id="KW-0812">Transmembrane</keyword>
<dbReference type="SUPFAM" id="SSF81345">
    <property type="entry name" value="ABC transporter involved in vitamin B12 uptake, BtuC"/>
    <property type="match status" value="1"/>
</dbReference>
<feature type="transmembrane region" description="Helical" evidence="8">
    <location>
        <begin position="120"/>
        <end position="139"/>
    </location>
</feature>
<keyword evidence="10" id="KW-1185">Reference proteome</keyword>
<evidence type="ECO:0000256" key="2">
    <source>
        <dbReference type="ARBA" id="ARBA00007935"/>
    </source>
</evidence>
<dbReference type="Proteomes" id="UP001317779">
    <property type="component" value="Chromosome"/>
</dbReference>
<dbReference type="PANTHER" id="PTHR30472:SF24">
    <property type="entry name" value="FERRIC ENTEROBACTIN TRANSPORT SYSTEM PERMEASE PROTEIN FEPG"/>
    <property type="match status" value="1"/>
</dbReference>
<keyword evidence="4" id="KW-1003">Cell membrane</keyword>
<dbReference type="InterPro" id="IPR000522">
    <property type="entry name" value="ABC_transptr_permease_BtuC"/>
</dbReference>
<keyword evidence="7 8" id="KW-0472">Membrane</keyword>
<evidence type="ECO:0000256" key="8">
    <source>
        <dbReference type="SAM" id="Phobius"/>
    </source>
</evidence>